<protein>
    <submittedName>
        <fullName evidence="2">Glycosyltransferase, GT2 family</fullName>
    </submittedName>
</protein>
<dbReference type="InterPro" id="IPR029044">
    <property type="entry name" value="Nucleotide-diphossugar_trans"/>
</dbReference>
<reference evidence="2 3" key="1">
    <citation type="submission" date="2016-10" db="EMBL/GenBank/DDBJ databases">
        <authorList>
            <person name="de Groot N.N."/>
        </authorList>
    </citation>
    <scope>NUCLEOTIDE SEQUENCE [LARGE SCALE GENOMIC DNA]</scope>
    <source>
        <strain evidence="2 3">Nl14</strain>
    </source>
</reference>
<dbReference type="EMBL" id="FPBZ01000015">
    <property type="protein sequence ID" value="SFU68924.1"/>
    <property type="molecule type" value="Genomic_DNA"/>
</dbReference>
<gene>
    <name evidence="2" type="ORF">SAMN05216417_11556</name>
</gene>
<dbReference type="RefSeq" id="WP_074975474.1">
    <property type="nucleotide sequence ID" value="NZ_FPBZ01000015.1"/>
</dbReference>
<proteinExistence type="predicted"/>
<dbReference type="Pfam" id="PF00535">
    <property type="entry name" value="Glycos_transf_2"/>
    <property type="match status" value="1"/>
</dbReference>
<evidence type="ECO:0000313" key="3">
    <source>
        <dbReference type="Proteomes" id="UP000182649"/>
    </source>
</evidence>
<dbReference type="PANTHER" id="PTHR22916:SF3">
    <property type="entry name" value="UDP-GLCNAC:BETAGAL BETA-1,3-N-ACETYLGLUCOSAMINYLTRANSFERASE-LIKE PROTEIN 1"/>
    <property type="match status" value="1"/>
</dbReference>
<dbReference type="SUPFAM" id="SSF53448">
    <property type="entry name" value="Nucleotide-diphospho-sugar transferases"/>
    <property type="match status" value="1"/>
</dbReference>
<feature type="domain" description="Glycosyltransferase 2-like" evidence="1">
    <location>
        <begin position="7"/>
        <end position="144"/>
    </location>
</feature>
<dbReference type="Proteomes" id="UP000182649">
    <property type="component" value="Unassembled WGS sequence"/>
</dbReference>
<dbReference type="Gene3D" id="3.90.550.10">
    <property type="entry name" value="Spore Coat Polysaccharide Biosynthesis Protein SpsA, Chain A"/>
    <property type="match status" value="1"/>
</dbReference>
<dbReference type="AlphaFoldDB" id="A0A1I7I7U6"/>
<keyword evidence="2" id="KW-0808">Transferase</keyword>
<evidence type="ECO:0000313" key="2">
    <source>
        <dbReference type="EMBL" id="SFU68924.1"/>
    </source>
</evidence>
<dbReference type="OrthoDB" id="9802649at2"/>
<evidence type="ECO:0000259" key="1">
    <source>
        <dbReference type="Pfam" id="PF00535"/>
    </source>
</evidence>
<accession>A0A1I7I7U6</accession>
<dbReference type="PANTHER" id="PTHR22916">
    <property type="entry name" value="GLYCOSYLTRANSFERASE"/>
    <property type="match status" value="1"/>
</dbReference>
<dbReference type="GO" id="GO:0016758">
    <property type="term" value="F:hexosyltransferase activity"/>
    <property type="evidence" value="ECO:0007669"/>
    <property type="project" value="UniProtKB-ARBA"/>
</dbReference>
<name>A0A1I7I7U6_9PROT</name>
<sequence>MNKPFISVLTTLYNHEHYIHETLMSAINQTLVPDEIIVIDDASSDNSVSIASQISHPSIHLFPQPNNLGGATTIKGLRACKGDFIAILNSDDYWQSSKLQSQINYMQANPNCGAVFTRVVLVDEKGTYWEKNSHQLQLVFGAQNRDRASWLKYMFGSGNPFCASSALIRRECLTRLGPLDGRYIQLQDLEMWLRIAINGFDLHILNDELTHYRVTRNSSNMSTGTGISRSIYIYEYSRLLRHFWQLPTLRELQNIFPEITVSLDGDNLLTMFYLANFASKQGSLHHLQFAVDTMFEWGADEASMNKAYKCHGFTHADYRHFIAQNPLGSIEEGRLSRKFKSLAGAILPSRANHILRQASKRILKR</sequence>
<dbReference type="InterPro" id="IPR001173">
    <property type="entry name" value="Glyco_trans_2-like"/>
</dbReference>
<organism evidence="2 3">
    <name type="scientific">Nitrosospira multiformis</name>
    <dbReference type="NCBI Taxonomy" id="1231"/>
    <lineage>
        <taxon>Bacteria</taxon>
        <taxon>Pseudomonadati</taxon>
        <taxon>Pseudomonadota</taxon>
        <taxon>Betaproteobacteria</taxon>
        <taxon>Nitrosomonadales</taxon>
        <taxon>Nitrosomonadaceae</taxon>
        <taxon>Nitrosospira</taxon>
    </lineage>
</organism>